<dbReference type="PANTHER" id="PTHR43284:SF1">
    <property type="entry name" value="ASPARAGINE SYNTHETASE"/>
    <property type="match status" value="1"/>
</dbReference>
<dbReference type="RefSeq" id="WP_289401165.1">
    <property type="nucleotide sequence ID" value="NZ_JAQIBC010000001.1"/>
</dbReference>
<keyword evidence="5" id="KW-0067">ATP-binding</keyword>
<evidence type="ECO:0000256" key="2">
    <source>
        <dbReference type="ARBA" id="ARBA00005752"/>
    </source>
</evidence>
<evidence type="ECO:0000313" key="9">
    <source>
        <dbReference type="Proteomes" id="UP001169066"/>
    </source>
</evidence>
<organism evidence="8 9">
    <name type="scientific">Sulfurovum xiamenensis</name>
    <dbReference type="NCBI Taxonomy" id="3019066"/>
    <lineage>
        <taxon>Bacteria</taxon>
        <taxon>Pseudomonadati</taxon>
        <taxon>Campylobacterota</taxon>
        <taxon>Epsilonproteobacteria</taxon>
        <taxon>Campylobacterales</taxon>
        <taxon>Sulfurovaceae</taxon>
        <taxon>Sulfurovum</taxon>
    </lineage>
</organism>
<evidence type="ECO:0000259" key="7">
    <source>
        <dbReference type="PROSITE" id="PS51278"/>
    </source>
</evidence>
<dbReference type="Pfam" id="PF13537">
    <property type="entry name" value="GATase_7"/>
    <property type="match status" value="1"/>
</dbReference>
<dbReference type="InterPro" id="IPR001962">
    <property type="entry name" value="Asn_synthase"/>
</dbReference>
<dbReference type="Pfam" id="PF00733">
    <property type="entry name" value="Asn_synthase"/>
    <property type="match status" value="1"/>
</dbReference>
<evidence type="ECO:0000256" key="6">
    <source>
        <dbReference type="ARBA" id="ARBA00048741"/>
    </source>
</evidence>
<evidence type="ECO:0000256" key="5">
    <source>
        <dbReference type="ARBA" id="ARBA00022840"/>
    </source>
</evidence>
<comment type="catalytic activity">
    <reaction evidence="6">
        <text>L-aspartate + L-glutamine + ATP + H2O = L-asparagine + L-glutamate + AMP + diphosphate + H(+)</text>
        <dbReference type="Rhea" id="RHEA:12228"/>
        <dbReference type="ChEBI" id="CHEBI:15377"/>
        <dbReference type="ChEBI" id="CHEBI:15378"/>
        <dbReference type="ChEBI" id="CHEBI:29985"/>
        <dbReference type="ChEBI" id="CHEBI:29991"/>
        <dbReference type="ChEBI" id="CHEBI:30616"/>
        <dbReference type="ChEBI" id="CHEBI:33019"/>
        <dbReference type="ChEBI" id="CHEBI:58048"/>
        <dbReference type="ChEBI" id="CHEBI:58359"/>
        <dbReference type="ChEBI" id="CHEBI:456215"/>
        <dbReference type="EC" id="6.3.5.4"/>
    </reaction>
</comment>
<dbReference type="InterPro" id="IPR017932">
    <property type="entry name" value="GATase_2_dom"/>
</dbReference>
<dbReference type="InterPro" id="IPR006426">
    <property type="entry name" value="Asn_synth_AEB"/>
</dbReference>
<dbReference type="Gene3D" id="3.60.20.10">
    <property type="entry name" value="Glutamine Phosphoribosylpyrophosphate, subunit 1, domain 1"/>
    <property type="match status" value="1"/>
</dbReference>
<dbReference type="SUPFAM" id="SSF52402">
    <property type="entry name" value="Adenine nucleotide alpha hydrolases-like"/>
    <property type="match status" value="1"/>
</dbReference>
<dbReference type="InterPro" id="IPR051786">
    <property type="entry name" value="ASN_synthetase/amidase"/>
</dbReference>
<gene>
    <name evidence="8" type="ORF">PF327_02385</name>
</gene>
<dbReference type="PANTHER" id="PTHR43284">
    <property type="entry name" value="ASPARAGINE SYNTHETASE (GLUTAMINE-HYDROLYZING)"/>
    <property type="match status" value="1"/>
</dbReference>
<sequence length="541" mass="63405">MLDIIFSKTSLYNTIDLKNKLDIEDANLSGNVILCYAYEEWGNDLLSHLGGDFSFVLYDSENKYYFCARDPLGVKSLYFTKTEDGYKFSSNIDELLNLPHMQKKPNLKSMRTMLYQRTVDYTDTMYEGIYRLPPGHILTIKDGKEYLERYWYPEKIKINYEITKDEATKKFIKFFSHAIEKRVSNLDKTAFEVSGGLDSSSVVSVLSQSITPYKIDSYSMDFKGLECDEGKYVDSILEKYHLHHQKISTSKLDYKKIYSLNNLYKISPNWPITLTFAMSLPMLEKMKTDGKRIVITGQGGDHLFTGTPYILYDLFRRFKFFTLYRELKFYPKPWSVIKAYIIKPLLGERVIDVIKVLLGKNETNPFLKEGSEIEDLSQVVGMKNPAYQNDLDMITSAFYSTVMDGNLFHAAENHFGIEYRHPYFDLELVEFALSLPPEMKYKQRTIKWILRKAMDGILPDKIRDRKDKAEFSEPIRQQIDAIDLGALLDDPYIVKLGLIEQSLIDKYRQEYEDKTIKYIVILWTIINMEYWYRYNFEKGSL</sequence>
<dbReference type="PIRSF" id="PIRSF001589">
    <property type="entry name" value="Asn_synthetase_glu-h"/>
    <property type="match status" value="1"/>
</dbReference>
<dbReference type="InterPro" id="IPR029055">
    <property type="entry name" value="Ntn_hydrolases_N"/>
</dbReference>
<name>A0ABT7QPT2_9BACT</name>
<evidence type="ECO:0000256" key="1">
    <source>
        <dbReference type="ARBA" id="ARBA00005187"/>
    </source>
</evidence>
<dbReference type="EC" id="6.3.5.4" evidence="3"/>
<proteinExistence type="inferred from homology"/>
<comment type="caution">
    <text evidence="8">The sequence shown here is derived from an EMBL/GenBank/DDBJ whole genome shotgun (WGS) entry which is preliminary data.</text>
</comment>
<comment type="pathway">
    <text evidence="1">Amino-acid biosynthesis; L-asparagine biosynthesis; L-asparagine from L-aspartate (L-Gln route): step 1/1.</text>
</comment>
<evidence type="ECO:0000256" key="3">
    <source>
        <dbReference type="ARBA" id="ARBA00012737"/>
    </source>
</evidence>
<dbReference type="Gene3D" id="3.40.50.620">
    <property type="entry name" value="HUPs"/>
    <property type="match status" value="1"/>
</dbReference>
<dbReference type="CDD" id="cd01991">
    <property type="entry name" value="Asn_synthase_B_C"/>
    <property type="match status" value="1"/>
</dbReference>
<dbReference type="InterPro" id="IPR014729">
    <property type="entry name" value="Rossmann-like_a/b/a_fold"/>
</dbReference>
<keyword evidence="4" id="KW-0547">Nucleotide-binding</keyword>
<dbReference type="EMBL" id="JAQIBC010000001">
    <property type="protein sequence ID" value="MDM5263036.1"/>
    <property type="molecule type" value="Genomic_DNA"/>
</dbReference>
<accession>A0ABT7QPT2</accession>
<dbReference type="Proteomes" id="UP001169066">
    <property type="component" value="Unassembled WGS sequence"/>
</dbReference>
<comment type="similarity">
    <text evidence="2">Belongs to the asparagine synthetase family.</text>
</comment>
<dbReference type="PROSITE" id="PS51278">
    <property type="entry name" value="GATASE_TYPE_2"/>
    <property type="match status" value="1"/>
</dbReference>
<evidence type="ECO:0000256" key="4">
    <source>
        <dbReference type="ARBA" id="ARBA00022741"/>
    </source>
</evidence>
<dbReference type="SUPFAM" id="SSF56235">
    <property type="entry name" value="N-terminal nucleophile aminohydrolases (Ntn hydrolases)"/>
    <property type="match status" value="1"/>
</dbReference>
<evidence type="ECO:0000313" key="8">
    <source>
        <dbReference type="EMBL" id="MDM5263036.1"/>
    </source>
</evidence>
<protein>
    <recommendedName>
        <fullName evidence="3">asparagine synthase (glutamine-hydrolyzing)</fullName>
        <ecNumber evidence="3">6.3.5.4</ecNumber>
    </recommendedName>
</protein>
<keyword evidence="9" id="KW-1185">Reference proteome</keyword>
<feature type="domain" description="Glutamine amidotransferase type-2" evidence="7">
    <location>
        <begin position="1"/>
        <end position="143"/>
    </location>
</feature>
<reference evidence="8" key="1">
    <citation type="submission" date="2023-01" db="EMBL/GenBank/DDBJ databases">
        <title>Sulfurovum sp. XTW-4 genome assembly.</title>
        <authorList>
            <person name="Wang J."/>
        </authorList>
    </citation>
    <scope>NUCLEOTIDE SEQUENCE</scope>
    <source>
        <strain evidence="8">XTW-4</strain>
    </source>
</reference>